<sequence length="652" mass="74630">MKRSSVSTGGAGRLSMQELRSQDLNKQGLHTPQTKERPTLGKLSISRPPSERKVSVFGKRTSGPGSRNSQFGVFSNSEKIKDPRPLNDKAFVQQCIRQLCEFLTENGYAYSVSMKSLQAPSIKDFLKIFTFLYGFLCPSYELPDTKFEEELPRIFKDLGYEACSSQCCRYPFALSKSSLYTVGAPHTWPHIVAALVWLIDCIKIHTAMKESSPLFDDGQPWGEETEDGIVHNKLFLDYTIKCYESFMSGADSFEDMNAELQSKLKDLYNVDAAKLESLAAKNKALNEQIARLEQEREKEPNRLESLRKLKTSLQADVQKYQSYMSNLESHSAILDQKLNGLDEEIARLELECEAIKQENARLQHIVDNQKYSVADIERINHEKSELQQTINKLTKELEVEQQQLWDEELKYARGKEAIEAQLAEYHKLARKLKLIPKGAENSKGYDFEIKFNPEAGANCLVKYRAQVYVPLKELLNENEEEINKALNKKMGLEDTLEQLNTMKTESKRSVRTLKEEVQRLDELYQQKVKEAEEEDEKCASELESLEKHKHLLESAVNEGLRDATSALDAAQREYQLAVQSTSEERRKVGNNLQRLLEMVATHVESVEKHLEMQLAKADREYEDCVAEDLLESISRMAEKYKRNAALLRAPPE</sequence>
<dbReference type="GO" id="GO:0007057">
    <property type="term" value="P:spindle assembly involved in female meiosis I"/>
    <property type="evidence" value="ECO:0007669"/>
    <property type="project" value="Ensembl"/>
</dbReference>
<evidence type="ECO:0000259" key="15">
    <source>
        <dbReference type="Pfam" id="PF18077"/>
    </source>
</evidence>
<evidence type="ECO:0000256" key="13">
    <source>
        <dbReference type="SAM" id="MobiDB-lite"/>
    </source>
</evidence>
<dbReference type="Ensembl" id="ENSJJAT00000025588.1">
    <property type="protein sequence ID" value="ENSJJAP00000019052.1"/>
    <property type="gene ID" value="ENSJJAG00000020131.1"/>
</dbReference>
<gene>
    <name evidence="17" type="primary">Ndc80</name>
</gene>
<feature type="compositionally biased region" description="Polar residues" evidence="13">
    <location>
        <begin position="63"/>
        <end position="77"/>
    </location>
</feature>
<evidence type="ECO:0000256" key="10">
    <source>
        <dbReference type="ARBA" id="ARBA00058194"/>
    </source>
</evidence>
<reference evidence="17" key="1">
    <citation type="submission" date="2025-08" db="UniProtKB">
        <authorList>
            <consortium name="Ensembl"/>
        </authorList>
    </citation>
    <scope>IDENTIFICATION</scope>
</reference>
<dbReference type="GO" id="GO:0051298">
    <property type="term" value="P:centrosome duplication"/>
    <property type="evidence" value="ECO:0007669"/>
    <property type="project" value="Ensembl"/>
</dbReference>
<evidence type="ECO:0000256" key="1">
    <source>
        <dbReference type="ARBA" id="ARBA00007050"/>
    </source>
</evidence>
<feature type="domain" description="Kinetochore protein Ndc80 CH" evidence="14">
    <location>
        <begin position="52"/>
        <end position="207"/>
    </location>
</feature>
<evidence type="ECO:0000256" key="5">
    <source>
        <dbReference type="ARBA" id="ARBA00022838"/>
    </source>
</evidence>
<keyword evidence="2 11" id="KW-0158">Chromosome</keyword>
<keyword evidence="5 11" id="KW-0995">Kinetochore</keyword>
<dbReference type="GO" id="GO:0051315">
    <property type="term" value="P:attachment of mitotic spindle microtubules to kinetochore"/>
    <property type="evidence" value="ECO:0007669"/>
    <property type="project" value="UniProtKB-UniRule"/>
</dbReference>
<dbReference type="GeneTree" id="ENSGT00390000018386"/>
<evidence type="ECO:0000256" key="11">
    <source>
        <dbReference type="RuleBase" id="RU368072"/>
    </source>
</evidence>
<dbReference type="GO" id="GO:0030332">
    <property type="term" value="F:cyclin binding"/>
    <property type="evidence" value="ECO:0007669"/>
    <property type="project" value="Ensembl"/>
</dbReference>
<dbReference type="FunFam" id="1.10.418.30:FF:000002">
    <property type="entry name" value="NDC80, kinetochore complex component"/>
    <property type="match status" value="1"/>
</dbReference>
<organism evidence="17 18">
    <name type="scientific">Jaculus jaculus</name>
    <name type="common">Lesser Egyptian jerboa</name>
    <dbReference type="NCBI Taxonomy" id="51337"/>
    <lineage>
        <taxon>Eukaryota</taxon>
        <taxon>Metazoa</taxon>
        <taxon>Chordata</taxon>
        <taxon>Craniata</taxon>
        <taxon>Vertebrata</taxon>
        <taxon>Euteleostomi</taxon>
        <taxon>Mammalia</taxon>
        <taxon>Eutheria</taxon>
        <taxon>Euarchontoglires</taxon>
        <taxon>Glires</taxon>
        <taxon>Rodentia</taxon>
        <taxon>Myomorpha</taxon>
        <taxon>Dipodoidea</taxon>
        <taxon>Dipodidae</taxon>
        <taxon>Dipodinae</taxon>
        <taxon>Jaculus</taxon>
    </lineage>
</organism>
<keyword evidence="9 11" id="KW-0137">Centromere</keyword>
<dbReference type="GO" id="GO:0042802">
    <property type="term" value="F:identical protein binding"/>
    <property type="evidence" value="ECO:0007669"/>
    <property type="project" value="Ensembl"/>
</dbReference>
<dbReference type="GO" id="GO:0140483">
    <property type="term" value="F:kinetochore adaptor activity"/>
    <property type="evidence" value="ECO:0007669"/>
    <property type="project" value="Ensembl"/>
</dbReference>
<accession>A0A8C5L1F2</accession>
<evidence type="ECO:0000256" key="4">
    <source>
        <dbReference type="ARBA" id="ARBA00022776"/>
    </source>
</evidence>
<evidence type="ECO:0000259" key="16">
    <source>
        <dbReference type="Pfam" id="PF24487"/>
    </source>
</evidence>
<comment type="subunit">
    <text evidence="11">Component of the NDC80 complex.</text>
</comment>
<name>A0A8C5L1F2_JACJA</name>
<dbReference type="GO" id="GO:0090267">
    <property type="term" value="P:positive regulation of mitotic cell cycle spindle assembly checkpoint"/>
    <property type="evidence" value="ECO:0007669"/>
    <property type="project" value="Ensembl"/>
</dbReference>
<feature type="domain" description="DUF5595" evidence="15">
    <location>
        <begin position="223"/>
        <end position="295"/>
    </location>
</feature>
<dbReference type="GO" id="GO:0005829">
    <property type="term" value="C:cytosol"/>
    <property type="evidence" value="ECO:0007669"/>
    <property type="project" value="Ensembl"/>
</dbReference>
<keyword evidence="6 12" id="KW-0175">Coiled coil</keyword>
<dbReference type="GO" id="GO:0014841">
    <property type="term" value="P:skeletal muscle satellite cell proliferation"/>
    <property type="evidence" value="ECO:0007669"/>
    <property type="project" value="Ensembl"/>
</dbReference>
<dbReference type="PANTHER" id="PTHR10643:SF2">
    <property type="entry name" value="KINETOCHORE PROTEIN NDC80 HOMOLOG"/>
    <property type="match status" value="1"/>
</dbReference>
<dbReference type="Gene3D" id="1.10.418.30">
    <property type="entry name" value="Ncd80 complex, Ncd80 subunit"/>
    <property type="match status" value="1"/>
</dbReference>
<keyword evidence="8 11" id="KW-0131">Cell cycle</keyword>
<comment type="similarity">
    <text evidence="1 11">Belongs to the NDC80/HEC1 family.</text>
</comment>
<dbReference type="Pfam" id="PF03801">
    <property type="entry name" value="Ndc80_HEC"/>
    <property type="match status" value="1"/>
</dbReference>
<evidence type="ECO:0000256" key="8">
    <source>
        <dbReference type="ARBA" id="ARBA00023306"/>
    </source>
</evidence>
<dbReference type="InterPro" id="IPR038273">
    <property type="entry name" value="Ndc80_sf"/>
</dbReference>
<evidence type="ECO:0000313" key="17">
    <source>
        <dbReference type="Ensembl" id="ENSJJAP00000019052.1"/>
    </source>
</evidence>
<keyword evidence="18" id="KW-1185">Reference proteome</keyword>
<dbReference type="GO" id="GO:0005813">
    <property type="term" value="C:centrosome"/>
    <property type="evidence" value="ECO:0007669"/>
    <property type="project" value="Ensembl"/>
</dbReference>
<dbReference type="GO" id="GO:0031262">
    <property type="term" value="C:Ndc80 complex"/>
    <property type="evidence" value="ECO:0007669"/>
    <property type="project" value="UniProtKB-UniRule"/>
</dbReference>
<feature type="compositionally biased region" description="Polar residues" evidence="13">
    <location>
        <begin position="18"/>
        <end position="32"/>
    </location>
</feature>
<proteinExistence type="inferred from homology"/>
<dbReference type="PANTHER" id="PTHR10643">
    <property type="entry name" value="KINETOCHORE PROTEIN NDC80"/>
    <property type="match status" value="1"/>
</dbReference>
<protein>
    <recommendedName>
        <fullName evidence="11">Kinetochore protein NDC80</fullName>
    </recommendedName>
</protein>
<dbReference type="InterPro" id="IPR005550">
    <property type="entry name" value="Kinetochore_Ndc80"/>
</dbReference>
<dbReference type="GO" id="GO:0051383">
    <property type="term" value="P:kinetochore organization"/>
    <property type="evidence" value="ECO:0007669"/>
    <property type="project" value="Ensembl"/>
</dbReference>
<evidence type="ECO:0000256" key="6">
    <source>
        <dbReference type="ARBA" id="ARBA00023054"/>
    </source>
</evidence>
<dbReference type="InterPro" id="IPR057091">
    <property type="entry name" value="NDC80_loop"/>
</dbReference>
<comment type="subcellular location">
    <subcellularLocation>
        <location evidence="11">Chromosome</location>
        <location evidence="11">Centromere</location>
        <location evidence="11">Kinetochore</location>
    </subcellularLocation>
    <subcellularLocation>
        <location evidence="11">Nucleus</location>
    </subcellularLocation>
</comment>
<dbReference type="Pfam" id="PF18077">
    <property type="entry name" value="DUF5595"/>
    <property type="match status" value="1"/>
</dbReference>
<evidence type="ECO:0000256" key="9">
    <source>
        <dbReference type="ARBA" id="ARBA00023328"/>
    </source>
</evidence>
<evidence type="ECO:0000256" key="12">
    <source>
        <dbReference type="SAM" id="Coils"/>
    </source>
</evidence>
<dbReference type="Gene3D" id="6.10.250.1950">
    <property type="match status" value="1"/>
</dbReference>
<dbReference type="Proteomes" id="UP000694385">
    <property type="component" value="Unassembled WGS sequence"/>
</dbReference>
<evidence type="ECO:0000313" key="18">
    <source>
        <dbReference type="Proteomes" id="UP000694385"/>
    </source>
</evidence>
<evidence type="ECO:0000259" key="14">
    <source>
        <dbReference type="Pfam" id="PF03801"/>
    </source>
</evidence>
<dbReference type="AlphaFoldDB" id="A0A8C5L1F2"/>
<feature type="domain" description="Kinetochore protein NDC80 loop region" evidence="16">
    <location>
        <begin position="387"/>
        <end position="619"/>
    </location>
</feature>
<feature type="coiled-coil region" evidence="12">
    <location>
        <begin position="250"/>
        <end position="410"/>
    </location>
</feature>
<dbReference type="InterPro" id="IPR040967">
    <property type="entry name" value="DUF5595"/>
</dbReference>
<dbReference type="GO" id="GO:0008315">
    <property type="term" value="P:G2/MI transition of meiotic cell cycle"/>
    <property type="evidence" value="ECO:0007669"/>
    <property type="project" value="Ensembl"/>
</dbReference>
<dbReference type="GO" id="GO:0007052">
    <property type="term" value="P:mitotic spindle organization"/>
    <property type="evidence" value="ECO:0007669"/>
    <property type="project" value="Ensembl"/>
</dbReference>
<reference evidence="17" key="2">
    <citation type="submission" date="2025-09" db="UniProtKB">
        <authorList>
            <consortium name="Ensembl"/>
        </authorList>
    </citation>
    <scope>IDENTIFICATION</scope>
</reference>
<dbReference type="OMA" id="PSHKFQK"/>
<evidence type="ECO:0000256" key="2">
    <source>
        <dbReference type="ARBA" id="ARBA00022454"/>
    </source>
</evidence>
<dbReference type="GO" id="GO:0031647">
    <property type="term" value="P:regulation of protein stability"/>
    <property type="evidence" value="ECO:0007669"/>
    <property type="project" value="Ensembl"/>
</dbReference>
<feature type="coiled-coil region" evidence="12">
    <location>
        <begin position="475"/>
        <end position="548"/>
    </location>
</feature>
<evidence type="ECO:0000256" key="7">
    <source>
        <dbReference type="ARBA" id="ARBA00023242"/>
    </source>
</evidence>
<dbReference type="InterPro" id="IPR055260">
    <property type="entry name" value="Ndc80_CH"/>
</dbReference>
<dbReference type="GO" id="GO:0016607">
    <property type="term" value="C:nuclear speck"/>
    <property type="evidence" value="ECO:0007669"/>
    <property type="project" value="Ensembl"/>
</dbReference>
<feature type="region of interest" description="Disordered" evidence="13">
    <location>
        <begin position="1"/>
        <end position="80"/>
    </location>
</feature>
<dbReference type="GO" id="GO:0008017">
    <property type="term" value="F:microtubule binding"/>
    <property type="evidence" value="ECO:0007669"/>
    <property type="project" value="Ensembl"/>
</dbReference>
<keyword evidence="4 11" id="KW-0498">Mitosis</keyword>
<dbReference type="GO" id="GO:0000132">
    <property type="term" value="P:establishment of mitotic spindle orientation"/>
    <property type="evidence" value="ECO:0007669"/>
    <property type="project" value="Ensembl"/>
</dbReference>
<comment type="function">
    <text evidence="10">Acts as a component of the essential kinetochore-associated NDC80 complex, which is required for chromosome segregation and spindle checkpoint activity. Required for kinetochore integrity and the organization of stable microtubule binding sites in the outer plate of the kinetochore. The NDC80 complex synergistically enhances the affinity of the SKA1 complex for microtubules and may allow the NDC80 complex to track depolymerizing microtubules. Plays a role in chromosome congression and is essential for the end-on attachment of the kinetochores to spindle microtubules.</text>
</comment>
<keyword evidence="3 11" id="KW-0132">Cell division</keyword>
<dbReference type="GO" id="GO:0051301">
    <property type="term" value="P:cell division"/>
    <property type="evidence" value="ECO:0007669"/>
    <property type="project" value="UniProtKB-UniRule"/>
</dbReference>
<keyword evidence="7 11" id="KW-0539">Nucleus</keyword>
<dbReference type="Pfam" id="PF24487">
    <property type="entry name" value="NDC80_loop"/>
    <property type="match status" value="1"/>
</dbReference>
<evidence type="ECO:0000256" key="3">
    <source>
        <dbReference type="ARBA" id="ARBA00022618"/>
    </source>
</evidence>